<name>A0AAW1SLV7_9CHLO</name>
<evidence type="ECO:0000256" key="11">
    <source>
        <dbReference type="SAM" id="Phobius"/>
    </source>
</evidence>
<dbReference type="GO" id="GO:0090374">
    <property type="term" value="P:oligopeptide export from mitochondrion"/>
    <property type="evidence" value="ECO:0007669"/>
    <property type="project" value="TreeGrafter"/>
</dbReference>
<dbReference type="InterPro" id="IPR027417">
    <property type="entry name" value="P-loop_NTPase"/>
</dbReference>
<dbReference type="GO" id="GO:0005524">
    <property type="term" value="F:ATP binding"/>
    <property type="evidence" value="ECO:0007669"/>
    <property type="project" value="UniProtKB-KW"/>
</dbReference>
<dbReference type="FunFam" id="3.40.50.300:FF:000240">
    <property type="entry name" value="ABC transporter B family member 20"/>
    <property type="match status" value="1"/>
</dbReference>
<dbReference type="Proteomes" id="UP001445335">
    <property type="component" value="Unassembled WGS sequence"/>
</dbReference>
<evidence type="ECO:0000256" key="7">
    <source>
        <dbReference type="ARBA" id="ARBA00022840"/>
    </source>
</evidence>
<dbReference type="InterPro" id="IPR003593">
    <property type="entry name" value="AAA+_ATPase"/>
</dbReference>
<evidence type="ECO:0000256" key="5">
    <source>
        <dbReference type="ARBA" id="ARBA00022737"/>
    </source>
</evidence>
<proteinExistence type="inferred from homology"/>
<feature type="transmembrane region" description="Helical" evidence="11">
    <location>
        <begin position="678"/>
        <end position="696"/>
    </location>
</feature>
<sequence>MLFGTAAALANGAALPMFAIVIGNVLNTIGGAAGSASLVSNLQGVILDFVYLAIVSLVAGFMQMAFWMLTGARQSARIRARYLAAVLQQEVSFFDTEATTGKIMNELNEDCSAVANFLQQSATFVAGMIVAFTKSWSLTLVLLALAPVIGTAGYLVSMLSAKLSTRAADAYAEAAVVVAEALANIRTVLALCGAPVVVQTYTASLAEPTRTGKLQGAMHGITLGLANGAFLCAYALALWFGSTRVQAGSLTGGEVMTVLMSAIIAMMSLGRALPETVYFQRGCVAMARLLAVIRRRPRMAATDGGETPANGAVLLDGRDLRSLSLPWFRARVGLVSQEPTLFATTIARNIAALTDVSQSAIEDAARAANAHDFIMGLPRKYETLVGEKGIHMSGGQKQRIAIARAILKNPDMLLLDEATSALDNTSERIVQQALDRLAKNRTTIIVAHRLSTIVNADTVAVVGQGRIVEIGGYAELAAPGGAFASLMKIQMMGAEAGAVAEATADAPPGSPKGKLAAVEELSTQGASKAADSAAVAKVKGPGFWRLLSYNRPEWHWICLGLVGSAIVGLIMPTFALSLSNVIAILFVPDYSYMNQEVKRWGAVFGIAAAIAVGGSVLQQMGFAAAGLELTRRLRVLLLSAILRQEVAFFDLPENASGAQSSRLAVDTAAIRGAVGDQVGALVQSLVTFIAGYAIAFTYNWKLTLVVSASVPCIALAGLMQGKVMFGLNYQVSKAADVANQIAAEAVAAIRTVAAFGMEAALTQQFRLELRKPWAKFKQSALVTGLAFGSSFAAIFLVYALAFYYGGQLVAWHEATFGDVLKVFFAIVLAAFGLLQAQLAFPDLTKAQSAVQRVFGVLDRHSKIDPSAEGRTLATVKGHLALEEVGFAYPARAEAPVFSRFSLQVPPGTSLALVGASGSGKSSVISLIMRFYDVTSGAVRLDGVDIRELSLMWYRGQLALVSQEPVLFSGTIRDNIAGWRDVTDEEVQTAAVAANAAGFISRAPDGYATKLGNGGGVQLSGGEKARIAIARAVIRQPRILLLDEATSALDAESEATVQAALVPLMAGRTTVVVAHRLSTVRHCDTIAVLEAGRILESGPHAALMANPGGPYAQLVRHTQR</sequence>
<keyword evidence="9 11" id="KW-0472">Membrane</keyword>
<evidence type="ECO:0000256" key="1">
    <source>
        <dbReference type="ARBA" id="ARBA00004141"/>
    </source>
</evidence>
<keyword evidence="5" id="KW-0677">Repeat</keyword>
<evidence type="ECO:0000313" key="14">
    <source>
        <dbReference type="EMBL" id="KAK9846492.1"/>
    </source>
</evidence>
<feature type="domain" description="ABC transmembrane type-1" evidence="13">
    <location>
        <begin position="559"/>
        <end position="845"/>
    </location>
</feature>
<feature type="transmembrane region" description="Helical" evidence="11">
    <location>
        <begin position="220"/>
        <end position="240"/>
    </location>
</feature>
<accession>A0AAW1SLV7</accession>
<gene>
    <name evidence="14" type="ORF">WJX81_005240</name>
</gene>
<dbReference type="SMART" id="SM00382">
    <property type="entry name" value="AAA"/>
    <property type="match status" value="2"/>
</dbReference>
<dbReference type="CDD" id="cd18578">
    <property type="entry name" value="ABC_6TM_Pgp_ABCB1_D2_like"/>
    <property type="match status" value="1"/>
</dbReference>
<dbReference type="SUPFAM" id="SSF90123">
    <property type="entry name" value="ABC transporter transmembrane region"/>
    <property type="match status" value="2"/>
</dbReference>
<feature type="transmembrane region" description="Helical" evidence="11">
    <location>
        <begin position="255"/>
        <end position="273"/>
    </location>
</feature>
<dbReference type="SUPFAM" id="SSF52540">
    <property type="entry name" value="P-loop containing nucleoside triphosphate hydrolases"/>
    <property type="match status" value="2"/>
</dbReference>
<feature type="transmembrane region" description="Helical" evidence="11">
    <location>
        <begin position="780"/>
        <end position="802"/>
    </location>
</feature>
<feature type="transmembrane region" description="Helical" evidence="11">
    <location>
        <begin position="822"/>
        <end position="840"/>
    </location>
</feature>
<comment type="caution">
    <text evidence="14">The sequence shown here is derived from an EMBL/GenBank/DDBJ whole genome shotgun (WGS) entry which is preliminary data.</text>
</comment>
<evidence type="ECO:0000256" key="2">
    <source>
        <dbReference type="ARBA" id="ARBA00007577"/>
    </source>
</evidence>
<dbReference type="Pfam" id="PF00664">
    <property type="entry name" value="ABC_membrane"/>
    <property type="match status" value="2"/>
</dbReference>
<feature type="transmembrane region" description="Helical" evidence="11">
    <location>
        <begin position="7"/>
        <end position="29"/>
    </location>
</feature>
<protein>
    <recommendedName>
        <fullName evidence="16">ATP-binding cassette transporter</fullName>
    </recommendedName>
</protein>
<evidence type="ECO:0000256" key="4">
    <source>
        <dbReference type="ARBA" id="ARBA00022692"/>
    </source>
</evidence>
<dbReference type="InterPro" id="IPR017871">
    <property type="entry name" value="ABC_transporter-like_CS"/>
</dbReference>
<evidence type="ECO:0000256" key="8">
    <source>
        <dbReference type="ARBA" id="ARBA00022989"/>
    </source>
</evidence>
<dbReference type="Pfam" id="PF00005">
    <property type="entry name" value="ABC_tran"/>
    <property type="match status" value="2"/>
</dbReference>
<dbReference type="GO" id="GO:0015421">
    <property type="term" value="F:ABC-type oligopeptide transporter activity"/>
    <property type="evidence" value="ECO:0007669"/>
    <property type="project" value="TreeGrafter"/>
</dbReference>
<evidence type="ECO:0000313" key="15">
    <source>
        <dbReference type="Proteomes" id="UP001445335"/>
    </source>
</evidence>
<dbReference type="Gene3D" id="1.20.1560.10">
    <property type="entry name" value="ABC transporter type 1, transmembrane domain"/>
    <property type="match status" value="2"/>
</dbReference>
<dbReference type="PROSITE" id="PS00211">
    <property type="entry name" value="ABC_TRANSPORTER_1"/>
    <property type="match status" value="2"/>
</dbReference>
<organism evidence="14 15">
    <name type="scientific">Elliptochloris bilobata</name>
    <dbReference type="NCBI Taxonomy" id="381761"/>
    <lineage>
        <taxon>Eukaryota</taxon>
        <taxon>Viridiplantae</taxon>
        <taxon>Chlorophyta</taxon>
        <taxon>core chlorophytes</taxon>
        <taxon>Trebouxiophyceae</taxon>
        <taxon>Trebouxiophyceae incertae sedis</taxon>
        <taxon>Elliptochloris clade</taxon>
        <taxon>Elliptochloris</taxon>
    </lineage>
</organism>
<evidence type="ECO:0000259" key="13">
    <source>
        <dbReference type="PROSITE" id="PS50929"/>
    </source>
</evidence>
<feature type="transmembrane region" description="Helical" evidence="11">
    <location>
        <begin position="554"/>
        <end position="587"/>
    </location>
</feature>
<feature type="domain" description="ABC transporter" evidence="12">
    <location>
        <begin position="879"/>
        <end position="1115"/>
    </location>
</feature>
<feature type="domain" description="ABC transmembrane type-1" evidence="13">
    <location>
        <begin position="2"/>
        <end position="281"/>
    </location>
</feature>
<feature type="transmembrane region" description="Helical" evidence="11">
    <location>
        <begin position="599"/>
        <end position="627"/>
    </location>
</feature>
<dbReference type="InterPro" id="IPR039421">
    <property type="entry name" value="Type_1_exporter"/>
</dbReference>
<dbReference type="GO" id="GO:0005743">
    <property type="term" value="C:mitochondrial inner membrane"/>
    <property type="evidence" value="ECO:0007669"/>
    <property type="project" value="TreeGrafter"/>
</dbReference>
<keyword evidence="15" id="KW-1185">Reference proteome</keyword>
<evidence type="ECO:0000256" key="9">
    <source>
        <dbReference type="ARBA" id="ARBA00023136"/>
    </source>
</evidence>
<comment type="subcellular location">
    <subcellularLocation>
        <location evidence="1">Membrane</location>
        <topology evidence="1">Multi-pass membrane protein</topology>
    </subcellularLocation>
</comment>
<dbReference type="Gene3D" id="3.40.50.300">
    <property type="entry name" value="P-loop containing nucleotide triphosphate hydrolases"/>
    <property type="match status" value="2"/>
</dbReference>
<keyword evidence="3" id="KW-0813">Transport</keyword>
<feature type="transmembrane region" description="Helical" evidence="11">
    <location>
        <begin position="113"/>
        <end position="132"/>
    </location>
</feature>
<dbReference type="PANTHER" id="PTHR43394:SF18">
    <property type="entry name" value="ABC TRANSPORTER B FAMILY MEMBER 11-LIKE"/>
    <property type="match status" value="1"/>
</dbReference>
<dbReference type="FunFam" id="1.20.1560.10:FF:000009">
    <property type="entry name" value="ABC transporter B family member 1"/>
    <property type="match status" value="1"/>
</dbReference>
<dbReference type="InterPro" id="IPR003439">
    <property type="entry name" value="ABC_transporter-like_ATP-bd"/>
</dbReference>
<evidence type="ECO:0000256" key="6">
    <source>
        <dbReference type="ARBA" id="ARBA00022741"/>
    </source>
</evidence>
<feature type="transmembrane region" description="Helical" evidence="11">
    <location>
        <begin position="702"/>
        <end position="719"/>
    </location>
</feature>
<dbReference type="InterPro" id="IPR011527">
    <property type="entry name" value="ABC1_TM_dom"/>
</dbReference>
<dbReference type="CDD" id="cd18577">
    <property type="entry name" value="ABC_6TM_Pgp_ABCB1_D1_like"/>
    <property type="match status" value="1"/>
</dbReference>
<evidence type="ECO:0000256" key="10">
    <source>
        <dbReference type="ARBA" id="ARBA00023180"/>
    </source>
</evidence>
<keyword evidence="6" id="KW-0547">Nucleotide-binding</keyword>
<dbReference type="InterPro" id="IPR036640">
    <property type="entry name" value="ABC1_TM_sf"/>
</dbReference>
<dbReference type="PROSITE" id="PS50893">
    <property type="entry name" value="ABC_TRANSPORTER_2"/>
    <property type="match status" value="2"/>
</dbReference>
<dbReference type="GO" id="GO:0010329">
    <property type="term" value="F:auxin efflux transmembrane transporter activity"/>
    <property type="evidence" value="ECO:0007669"/>
    <property type="project" value="UniProtKB-ARBA"/>
</dbReference>
<keyword evidence="8 11" id="KW-1133">Transmembrane helix</keyword>
<dbReference type="EMBL" id="JALJOU010000001">
    <property type="protein sequence ID" value="KAK9846492.1"/>
    <property type="molecule type" value="Genomic_DNA"/>
</dbReference>
<feature type="transmembrane region" description="Helical" evidence="11">
    <location>
        <begin position="138"/>
        <end position="156"/>
    </location>
</feature>
<dbReference type="PANTHER" id="PTHR43394">
    <property type="entry name" value="ATP-DEPENDENT PERMEASE MDL1, MITOCHONDRIAL"/>
    <property type="match status" value="1"/>
</dbReference>
<dbReference type="GO" id="GO:0016887">
    <property type="term" value="F:ATP hydrolysis activity"/>
    <property type="evidence" value="ECO:0007669"/>
    <property type="project" value="InterPro"/>
</dbReference>
<dbReference type="PROSITE" id="PS50929">
    <property type="entry name" value="ABC_TM1F"/>
    <property type="match status" value="2"/>
</dbReference>
<feature type="domain" description="ABC transporter" evidence="12">
    <location>
        <begin position="255"/>
        <end position="489"/>
    </location>
</feature>
<keyword evidence="10" id="KW-0325">Glycoprotein</keyword>
<dbReference type="AlphaFoldDB" id="A0AAW1SLV7"/>
<evidence type="ECO:0008006" key="16">
    <source>
        <dbReference type="Google" id="ProtNLM"/>
    </source>
</evidence>
<comment type="similarity">
    <text evidence="2">Belongs to the ABC transporter superfamily. ABCB family. Multidrug resistance exporter (TC 3.A.1.201) subfamily.</text>
</comment>
<feature type="transmembrane region" description="Helical" evidence="11">
    <location>
        <begin position="49"/>
        <end position="69"/>
    </location>
</feature>
<evidence type="ECO:0000256" key="3">
    <source>
        <dbReference type="ARBA" id="ARBA00022448"/>
    </source>
</evidence>
<evidence type="ECO:0000259" key="12">
    <source>
        <dbReference type="PROSITE" id="PS50893"/>
    </source>
</evidence>
<dbReference type="FunFam" id="3.40.50.300:FF:000604">
    <property type="entry name" value="ABC transporter B family member 28"/>
    <property type="match status" value="1"/>
</dbReference>
<keyword evidence="7" id="KW-0067">ATP-binding</keyword>
<keyword evidence="4 11" id="KW-0812">Transmembrane</keyword>
<reference evidence="14 15" key="1">
    <citation type="journal article" date="2024" name="Nat. Commun.">
        <title>Phylogenomics reveals the evolutionary origins of lichenization in chlorophyte algae.</title>
        <authorList>
            <person name="Puginier C."/>
            <person name="Libourel C."/>
            <person name="Otte J."/>
            <person name="Skaloud P."/>
            <person name="Haon M."/>
            <person name="Grisel S."/>
            <person name="Petersen M."/>
            <person name="Berrin J.G."/>
            <person name="Delaux P.M."/>
            <person name="Dal Grande F."/>
            <person name="Keller J."/>
        </authorList>
    </citation>
    <scope>NUCLEOTIDE SEQUENCE [LARGE SCALE GENOMIC DNA]</scope>
    <source>
        <strain evidence="14 15">SAG 245.80</strain>
    </source>
</reference>